<dbReference type="Gene3D" id="3.60.130.10">
    <property type="entry name" value="Clavaminate synthase-like"/>
    <property type="match status" value="1"/>
</dbReference>
<dbReference type="SUPFAM" id="SSF51197">
    <property type="entry name" value="Clavaminate synthase-like"/>
    <property type="match status" value="1"/>
</dbReference>
<dbReference type="InterPro" id="IPR003819">
    <property type="entry name" value="TauD/TfdA-like"/>
</dbReference>
<accession>A0A345P939</accession>
<feature type="domain" description="TauD/TfdA-like" evidence="4">
    <location>
        <begin position="28"/>
        <end position="290"/>
    </location>
</feature>
<dbReference type="AlphaFoldDB" id="A0A345P939"/>
<dbReference type="PANTHER" id="PTHR10696:SF56">
    <property type="entry name" value="TAUD_TFDA-LIKE DOMAIN-CONTAINING PROTEIN"/>
    <property type="match status" value="1"/>
</dbReference>
<organism evidence="5 6">
    <name type="scientific">Aquirhabdus parva</name>
    <dbReference type="NCBI Taxonomy" id="2283318"/>
    <lineage>
        <taxon>Bacteria</taxon>
        <taxon>Pseudomonadati</taxon>
        <taxon>Pseudomonadota</taxon>
        <taxon>Gammaproteobacteria</taxon>
        <taxon>Moraxellales</taxon>
        <taxon>Moraxellaceae</taxon>
        <taxon>Aquirhabdus</taxon>
    </lineage>
</organism>
<dbReference type="InterPro" id="IPR050411">
    <property type="entry name" value="AlphaKG_dependent_hydroxylases"/>
</dbReference>
<dbReference type="GO" id="GO:0017000">
    <property type="term" value="P:antibiotic biosynthetic process"/>
    <property type="evidence" value="ECO:0007669"/>
    <property type="project" value="UniProtKB-KW"/>
</dbReference>
<proteinExistence type="predicted"/>
<dbReference type="KEGG" id="mbah:HYN46_13725"/>
<keyword evidence="2" id="KW-0560">Oxidoreductase</keyword>
<evidence type="ECO:0000256" key="2">
    <source>
        <dbReference type="ARBA" id="ARBA00023002"/>
    </source>
</evidence>
<sequence length="299" mass="33781">MRRSSTVGTVYEFDPKTSVAVISRDHFGDIQSDELFTILGQSGVIILRGCINTVEEFSAFVKKHSSRLSLDPARSMVGGAAQLVDAGTHAVGLHCENGNSPFWPDLTWFYCHRAPTQGSQTTICNGADVYWHLSEGCRNFFADAPIRYRRRVAGDKWRRLVCHYRPDINNPSLVSFHDLLKLTQHDPHTTITHDAESDDIHYAYVVSAIQTSSFSALPAFANSILGPSYNYEKPIIDMADGREIPEAYLDEIETITQAHTHPIGWQDHDIAMIDNRRVMHGREEILDMNRQIFNALSYR</sequence>
<dbReference type="PANTHER" id="PTHR10696">
    <property type="entry name" value="GAMMA-BUTYROBETAINE HYDROXYLASE-RELATED"/>
    <property type="match status" value="1"/>
</dbReference>
<dbReference type="GO" id="GO:0016706">
    <property type="term" value="F:2-oxoglutarate-dependent dioxygenase activity"/>
    <property type="evidence" value="ECO:0007669"/>
    <property type="project" value="UniProtKB-ARBA"/>
</dbReference>
<dbReference type="EMBL" id="CP031222">
    <property type="protein sequence ID" value="AXI03798.1"/>
    <property type="molecule type" value="Genomic_DNA"/>
</dbReference>
<keyword evidence="5" id="KW-0223">Dioxygenase</keyword>
<keyword evidence="6" id="KW-1185">Reference proteome</keyword>
<reference evidence="5 6" key="1">
    <citation type="submission" date="2018-07" db="EMBL/GenBank/DDBJ databases">
        <title>Genome sequencing of Moraxellaceae gen. HYN0046.</title>
        <authorList>
            <person name="Kim M."/>
            <person name="Yi H."/>
        </authorList>
    </citation>
    <scope>NUCLEOTIDE SEQUENCE [LARGE SCALE GENOMIC DNA]</scope>
    <source>
        <strain evidence="5 6">HYN0046</strain>
    </source>
</reference>
<gene>
    <name evidence="5" type="ORF">HYN46_13725</name>
</gene>
<protein>
    <submittedName>
        <fullName evidence="5">Taurine catabolism dioxygenase TauD</fullName>
    </submittedName>
</protein>
<dbReference type="OrthoDB" id="9769888at2"/>
<evidence type="ECO:0000313" key="6">
    <source>
        <dbReference type="Proteomes" id="UP000253940"/>
    </source>
</evidence>
<dbReference type="Pfam" id="PF02668">
    <property type="entry name" value="TauD"/>
    <property type="match status" value="1"/>
</dbReference>
<evidence type="ECO:0000256" key="3">
    <source>
        <dbReference type="ARBA" id="ARBA00023194"/>
    </source>
</evidence>
<name>A0A345P939_9GAMM</name>
<dbReference type="InterPro" id="IPR042098">
    <property type="entry name" value="TauD-like_sf"/>
</dbReference>
<dbReference type="Proteomes" id="UP000253940">
    <property type="component" value="Chromosome"/>
</dbReference>
<evidence type="ECO:0000259" key="4">
    <source>
        <dbReference type="Pfam" id="PF02668"/>
    </source>
</evidence>
<comment type="cofactor">
    <cofactor evidence="1">
        <name>Fe(2+)</name>
        <dbReference type="ChEBI" id="CHEBI:29033"/>
    </cofactor>
</comment>
<evidence type="ECO:0000256" key="1">
    <source>
        <dbReference type="ARBA" id="ARBA00001954"/>
    </source>
</evidence>
<evidence type="ECO:0000313" key="5">
    <source>
        <dbReference type="EMBL" id="AXI03798.1"/>
    </source>
</evidence>
<keyword evidence="3" id="KW-0045">Antibiotic biosynthesis</keyword>